<dbReference type="PANTHER" id="PTHR46825">
    <property type="entry name" value="D-ALANYL-D-ALANINE-CARBOXYPEPTIDASE/ENDOPEPTIDASE AMPH"/>
    <property type="match status" value="1"/>
</dbReference>
<dbReference type="EMBL" id="QPJW01000011">
    <property type="protein sequence ID" value="RCX16685.1"/>
    <property type="molecule type" value="Genomic_DNA"/>
</dbReference>
<dbReference type="InterPro" id="IPR012338">
    <property type="entry name" value="Beta-lactam/transpept-like"/>
</dbReference>
<organism evidence="4 5">
    <name type="scientific">Fontibacillus phaseoli</name>
    <dbReference type="NCBI Taxonomy" id="1416533"/>
    <lineage>
        <taxon>Bacteria</taxon>
        <taxon>Bacillati</taxon>
        <taxon>Bacillota</taxon>
        <taxon>Bacilli</taxon>
        <taxon>Bacillales</taxon>
        <taxon>Paenibacillaceae</taxon>
        <taxon>Fontibacillus</taxon>
    </lineage>
</organism>
<feature type="transmembrane region" description="Helical" evidence="1">
    <location>
        <begin position="496"/>
        <end position="520"/>
    </location>
</feature>
<dbReference type="SUPFAM" id="SSF56601">
    <property type="entry name" value="beta-lactamase/transpeptidase-like"/>
    <property type="match status" value="1"/>
</dbReference>
<feature type="domain" description="Beta-lactamase-related" evidence="3">
    <location>
        <begin position="42"/>
        <end position="360"/>
    </location>
</feature>
<comment type="caution">
    <text evidence="4">The sequence shown here is derived from an EMBL/GenBank/DDBJ whole genome shotgun (WGS) entry which is preliminary data.</text>
</comment>
<feature type="signal peptide" evidence="2">
    <location>
        <begin position="1"/>
        <end position="27"/>
    </location>
</feature>
<name>A0A369B5T6_9BACL</name>
<dbReference type="InterPro" id="IPR001466">
    <property type="entry name" value="Beta-lactam-related"/>
</dbReference>
<dbReference type="Proteomes" id="UP000253090">
    <property type="component" value="Unassembled WGS sequence"/>
</dbReference>
<keyword evidence="5" id="KW-1185">Reference proteome</keyword>
<keyword evidence="2" id="KW-0732">Signal</keyword>
<evidence type="ECO:0000313" key="4">
    <source>
        <dbReference type="EMBL" id="RCX16685.1"/>
    </source>
</evidence>
<dbReference type="Gene3D" id="3.40.710.10">
    <property type="entry name" value="DD-peptidase/beta-lactamase superfamily"/>
    <property type="match status" value="1"/>
</dbReference>
<evidence type="ECO:0000256" key="1">
    <source>
        <dbReference type="SAM" id="Phobius"/>
    </source>
</evidence>
<dbReference type="RefSeq" id="WP_114498271.1">
    <property type="nucleotide sequence ID" value="NZ_QPJW01000011.1"/>
</dbReference>
<feature type="chain" id="PRO_5016745209" evidence="2">
    <location>
        <begin position="28"/>
        <end position="625"/>
    </location>
</feature>
<proteinExistence type="predicted"/>
<keyword evidence="1" id="KW-1133">Transmembrane helix</keyword>
<keyword evidence="1" id="KW-0472">Membrane</keyword>
<evidence type="ECO:0000313" key="5">
    <source>
        <dbReference type="Proteomes" id="UP000253090"/>
    </source>
</evidence>
<dbReference type="PANTHER" id="PTHR46825:SF9">
    <property type="entry name" value="BETA-LACTAMASE-RELATED DOMAIN-CONTAINING PROTEIN"/>
    <property type="match status" value="1"/>
</dbReference>
<accession>A0A369B5T6</accession>
<protein>
    <submittedName>
        <fullName evidence="4">CubicO group peptidase (Beta-lactamase class C family)</fullName>
    </submittedName>
</protein>
<sequence>MKRIAYWLLILWIGLILPGGAATVVNAAPDTTLTADQLEQVVDNVMEANMDKLHIAGSAVVVTQGDDILFSKGYGYGDVEHRVPMDPASTLIRIGSLTKPMVAAAVMQEVERGLLSTDTDINQYLKTFKVPVFGKRPITLHDLLTHTSGLDQVMYNVVSLSEGKTVPASEFLRQYFLKQSPVREPGEQYDYNNINFGLVGNLIEQTSGQTLNDYLTEQLFKPLGMPSVSMEKGSVVPKSYQYAGEGNYRLLPYEHFNIPGGGAINVVPNEFAHFMVAQLNQGLYKGQAIMKPETIQSMQDLQYTAHPQLDGFGYGLMRGKLANGMPILWYTGDVEGFSSKMVLIPSERVGIYVVVNTGEGGSLLYEQVIGGIEKLMDGGAVPEEPEVSAGDLKQYEGRYAYRLSPQHGWGKWITFFERNSFDVKPAGNKLEVSGVFPLGSGKVEHRTFYSIGDQVFREQGGSQKLWFHQVEGTWKMTGIDSATLEKTGFWRQSSTLLMVLAGICCFWIGLAVVYLVRYLVRFIRKGKRPISGKIAAISLLFAVYLPVQVIYGLMKVTYGFPLWYRWGIGSLPLVAFGIAVYMLVGALSNRALGKWTIAGRVFIAGITVFCTVYLFYWNMLPFHYS</sequence>
<feature type="transmembrane region" description="Helical" evidence="1">
    <location>
        <begin position="563"/>
        <end position="585"/>
    </location>
</feature>
<evidence type="ECO:0000259" key="3">
    <source>
        <dbReference type="Pfam" id="PF00144"/>
    </source>
</evidence>
<feature type="transmembrane region" description="Helical" evidence="1">
    <location>
        <begin position="597"/>
        <end position="616"/>
    </location>
</feature>
<dbReference type="AlphaFoldDB" id="A0A369B5T6"/>
<feature type="transmembrane region" description="Helical" evidence="1">
    <location>
        <begin position="532"/>
        <end position="551"/>
    </location>
</feature>
<dbReference type="Pfam" id="PF00144">
    <property type="entry name" value="Beta-lactamase"/>
    <property type="match status" value="1"/>
</dbReference>
<gene>
    <name evidence="4" type="ORF">DFP94_11132</name>
</gene>
<keyword evidence="1" id="KW-0812">Transmembrane</keyword>
<evidence type="ECO:0000256" key="2">
    <source>
        <dbReference type="SAM" id="SignalP"/>
    </source>
</evidence>
<dbReference type="InterPro" id="IPR050491">
    <property type="entry name" value="AmpC-like"/>
</dbReference>
<reference evidence="4 5" key="1">
    <citation type="submission" date="2018-07" db="EMBL/GenBank/DDBJ databases">
        <title>Genomic Encyclopedia of Type Strains, Phase III (KMG-III): the genomes of soil and plant-associated and newly described type strains.</title>
        <authorList>
            <person name="Whitman W."/>
        </authorList>
    </citation>
    <scope>NUCLEOTIDE SEQUENCE [LARGE SCALE GENOMIC DNA]</scope>
    <source>
        <strain evidence="4 5">CECT 8333</strain>
    </source>
</reference>
<dbReference type="OrthoDB" id="846150at2"/>